<sequence>MSHPSLYSRQVGDCIRGML</sequence>
<dbReference type="AlphaFoldDB" id="A0A0E9R3D4"/>
<evidence type="ECO:0000313" key="1">
    <source>
        <dbReference type="EMBL" id="JAH22985.1"/>
    </source>
</evidence>
<dbReference type="EMBL" id="GBXM01085592">
    <property type="protein sequence ID" value="JAH22985.1"/>
    <property type="molecule type" value="Transcribed_RNA"/>
</dbReference>
<reference evidence="1" key="2">
    <citation type="journal article" date="2015" name="Fish Shellfish Immunol.">
        <title>Early steps in the European eel (Anguilla anguilla)-Vibrio vulnificus interaction in the gills: Role of the RtxA13 toxin.</title>
        <authorList>
            <person name="Callol A."/>
            <person name="Pajuelo D."/>
            <person name="Ebbesson L."/>
            <person name="Teles M."/>
            <person name="MacKenzie S."/>
            <person name="Amaro C."/>
        </authorList>
    </citation>
    <scope>NUCLEOTIDE SEQUENCE</scope>
</reference>
<organism evidence="1">
    <name type="scientific">Anguilla anguilla</name>
    <name type="common">European freshwater eel</name>
    <name type="synonym">Muraena anguilla</name>
    <dbReference type="NCBI Taxonomy" id="7936"/>
    <lineage>
        <taxon>Eukaryota</taxon>
        <taxon>Metazoa</taxon>
        <taxon>Chordata</taxon>
        <taxon>Craniata</taxon>
        <taxon>Vertebrata</taxon>
        <taxon>Euteleostomi</taxon>
        <taxon>Actinopterygii</taxon>
        <taxon>Neopterygii</taxon>
        <taxon>Teleostei</taxon>
        <taxon>Anguilliformes</taxon>
        <taxon>Anguillidae</taxon>
        <taxon>Anguilla</taxon>
    </lineage>
</organism>
<name>A0A0E9R3D4_ANGAN</name>
<reference evidence="1" key="1">
    <citation type="submission" date="2014-11" db="EMBL/GenBank/DDBJ databases">
        <authorList>
            <person name="Amaro Gonzalez C."/>
        </authorList>
    </citation>
    <scope>NUCLEOTIDE SEQUENCE</scope>
</reference>
<accession>A0A0E9R3D4</accession>
<protein>
    <submittedName>
        <fullName evidence="1">Uncharacterized protein</fullName>
    </submittedName>
</protein>
<proteinExistence type="predicted"/>